<keyword evidence="2" id="KW-1185">Reference proteome</keyword>
<dbReference type="Proteomes" id="UP001143856">
    <property type="component" value="Unassembled WGS sequence"/>
</dbReference>
<gene>
    <name evidence="1" type="ORF">NUW58_g3246</name>
</gene>
<reference evidence="1" key="1">
    <citation type="submission" date="2022-10" db="EMBL/GenBank/DDBJ databases">
        <title>Genome Sequence of Xylaria curta.</title>
        <authorList>
            <person name="Buettner E."/>
        </authorList>
    </citation>
    <scope>NUCLEOTIDE SEQUENCE</scope>
    <source>
        <strain evidence="1">Babe10</strain>
    </source>
</reference>
<evidence type="ECO:0000313" key="1">
    <source>
        <dbReference type="EMBL" id="KAJ2989872.1"/>
    </source>
</evidence>
<proteinExistence type="predicted"/>
<protein>
    <submittedName>
        <fullName evidence="1">Uncharacterized protein</fullName>
    </submittedName>
</protein>
<dbReference type="EMBL" id="JAPDGR010000482">
    <property type="protein sequence ID" value="KAJ2989872.1"/>
    <property type="molecule type" value="Genomic_DNA"/>
</dbReference>
<comment type="caution">
    <text evidence="1">The sequence shown here is derived from an EMBL/GenBank/DDBJ whole genome shotgun (WGS) entry which is preliminary data.</text>
</comment>
<accession>A0ACC1PCU1</accession>
<organism evidence="1 2">
    <name type="scientific">Xylaria curta</name>
    <dbReference type="NCBI Taxonomy" id="42375"/>
    <lineage>
        <taxon>Eukaryota</taxon>
        <taxon>Fungi</taxon>
        <taxon>Dikarya</taxon>
        <taxon>Ascomycota</taxon>
        <taxon>Pezizomycotina</taxon>
        <taxon>Sordariomycetes</taxon>
        <taxon>Xylariomycetidae</taxon>
        <taxon>Xylariales</taxon>
        <taxon>Xylariaceae</taxon>
        <taxon>Xylaria</taxon>
    </lineage>
</organism>
<name>A0ACC1PCU1_9PEZI</name>
<sequence length="193" mass="20030">MLNIASTALRGFLVSILSFVIFGAVVLGLSVSLAKQQVIGSPPAETSFFSFAGAFGLIASAIAILAIFVEKIPRVGVIAVDALASVFYLAGAIALTLALKSVSSCTSGSDMARGERYLNKLLNGGCENTATGPYCPNAGPGISENDIDSYTSGRCQQVQADYVFGYIAFIFGVASVAVTFINQRRGGTTTTYV</sequence>
<evidence type="ECO:0000313" key="2">
    <source>
        <dbReference type="Proteomes" id="UP001143856"/>
    </source>
</evidence>